<gene>
    <name evidence="2" type="ordered locus">GYO_0418</name>
</gene>
<sequence length="273" mass="30152">MKKLRKIFYCNVILLLLILMLVGCTGSKKEETNNPSDNESTLQSEENNDETEDSNQIGKNESESTGAKESVTKDSDENSSKESVTKGSEKNSSKEPVTKGADENSTKESVTKDSDKNSSKESSTEESNETSEGRHETKGESDNILAEYSSEKVEYARVWLQLGANQKIDELNVRHISAGEPINPNDDKSASYPEDVIQLAGSRLVDGSVTYSGNGDGTINVYNVPLRWDSSDNLDQGVMKKVTENIIKNTKKVYVDTGDDKKIKRLIDIMVIH</sequence>
<evidence type="ECO:0000256" key="1">
    <source>
        <dbReference type="SAM" id="MobiDB-lite"/>
    </source>
</evidence>
<keyword evidence="3" id="KW-1185">Reference proteome</keyword>
<reference evidence="2 3" key="1">
    <citation type="journal article" date="2012" name="J. Bacteriol.">
        <title>Whole-genome sequences of Bacillus subtilis and close relatives.</title>
        <authorList>
            <person name="Earl A.M."/>
            <person name="Eppinger M."/>
            <person name="Fricke W.F."/>
            <person name="Rosovitz M.J."/>
            <person name="Rasko D.A."/>
            <person name="Daugherty S."/>
            <person name="Losick R."/>
            <person name="Kolter R."/>
            <person name="Ravel J."/>
        </authorList>
    </citation>
    <scope>NUCLEOTIDE SEQUENCE [LARGE SCALE GENOMIC DNA]</scope>
    <source>
        <strain evidence="3">DSM 15029 / JCM 12233 / NBRC 101239 / NRRL B-23049 / TU-B-10</strain>
    </source>
</reference>
<dbReference type="PROSITE" id="PS51257">
    <property type="entry name" value="PROKAR_LIPOPROTEIN"/>
    <property type="match status" value="1"/>
</dbReference>
<feature type="compositionally biased region" description="Polar residues" evidence="1">
    <location>
        <begin position="33"/>
        <end position="43"/>
    </location>
</feature>
<evidence type="ECO:0000313" key="2">
    <source>
        <dbReference type="EMBL" id="AEP85135.1"/>
    </source>
</evidence>
<feature type="compositionally biased region" description="Polar residues" evidence="1">
    <location>
        <begin position="56"/>
        <end position="67"/>
    </location>
</feature>
<dbReference type="Proteomes" id="UP000002651">
    <property type="component" value="Chromosome"/>
</dbReference>
<feature type="compositionally biased region" description="Basic and acidic residues" evidence="1">
    <location>
        <begin position="131"/>
        <end position="141"/>
    </location>
</feature>
<evidence type="ECO:0000313" key="3">
    <source>
        <dbReference type="Proteomes" id="UP000002651"/>
    </source>
</evidence>
<dbReference type="STRING" id="1052585.GYO_0418"/>
<feature type="compositionally biased region" description="Basic and acidic residues" evidence="1">
    <location>
        <begin position="70"/>
        <end position="123"/>
    </location>
</feature>
<protein>
    <submittedName>
        <fullName evidence="2">Lipoprotein, putative</fullName>
    </submittedName>
</protein>
<dbReference type="RefSeq" id="WP_014112491.1">
    <property type="nucleotide sequence ID" value="NC_016047.1"/>
</dbReference>
<dbReference type="GeneID" id="11238124"/>
<organism evidence="2 3">
    <name type="scientific">Bacillus spizizenii (strain DSM 15029 / JCM 12233 / NBRC 101239 / NRRL B-23049 / TU-B-10)</name>
    <name type="common">Bacillus subtilis subsp. spizizenii</name>
    <dbReference type="NCBI Taxonomy" id="1052585"/>
    <lineage>
        <taxon>Bacteria</taxon>
        <taxon>Bacillati</taxon>
        <taxon>Bacillota</taxon>
        <taxon>Bacilli</taxon>
        <taxon>Bacillales</taxon>
        <taxon>Bacillaceae</taxon>
        <taxon>Bacillus</taxon>
    </lineage>
</organism>
<name>G4NQQ0_BACS4</name>
<dbReference type="KEGG" id="bst:GYO_0418"/>
<dbReference type="EMBL" id="CP002905">
    <property type="protein sequence ID" value="AEP85135.1"/>
    <property type="molecule type" value="Genomic_DNA"/>
</dbReference>
<feature type="region of interest" description="Disordered" evidence="1">
    <location>
        <begin position="28"/>
        <end position="143"/>
    </location>
</feature>
<accession>G4NQQ0</accession>
<dbReference type="AlphaFoldDB" id="G4NQQ0"/>
<keyword evidence="2" id="KW-0449">Lipoprotein</keyword>
<dbReference type="HOGENOM" id="CLU_103686_1_0_9"/>
<proteinExistence type="predicted"/>